<proteinExistence type="inferred from homology"/>
<dbReference type="SUPFAM" id="SSF52540">
    <property type="entry name" value="P-loop containing nucleoside triphosphate hydrolases"/>
    <property type="match status" value="1"/>
</dbReference>
<dbReference type="GO" id="GO:0005634">
    <property type="term" value="C:nucleus"/>
    <property type="evidence" value="ECO:0007669"/>
    <property type="project" value="TreeGrafter"/>
</dbReference>
<dbReference type="EMBL" id="JABSTV010001250">
    <property type="protein sequence ID" value="KAH7956251.1"/>
    <property type="molecule type" value="Genomic_DNA"/>
</dbReference>
<dbReference type="AlphaFoldDB" id="A0A9D4PV22"/>
<reference evidence="5" key="1">
    <citation type="journal article" date="2020" name="Cell">
        <title>Large-Scale Comparative Analyses of Tick Genomes Elucidate Their Genetic Diversity and Vector Capacities.</title>
        <authorList>
            <consortium name="Tick Genome and Microbiome Consortium (TIGMIC)"/>
            <person name="Jia N."/>
            <person name="Wang J."/>
            <person name="Shi W."/>
            <person name="Du L."/>
            <person name="Sun Y."/>
            <person name="Zhan W."/>
            <person name="Jiang J.F."/>
            <person name="Wang Q."/>
            <person name="Zhang B."/>
            <person name="Ji P."/>
            <person name="Bell-Sakyi L."/>
            <person name="Cui X.M."/>
            <person name="Yuan T.T."/>
            <person name="Jiang B.G."/>
            <person name="Yang W.F."/>
            <person name="Lam T.T."/>
            <person name="Chang Q.C."/>
            <person name="Ding S.J."/>
            <person name="Wang X.J."/>
            <person name="Zhu J.G."/>
            <person name="Ruan X.D."/>
            <person name="Zhao L."/>
            <person name="Wei J.T."/>
            <person name="Ye R.Z."/>
            <person name="Que T.C."/>
            <person name="Du C.H."/>
            <person name="Zhou Y.H."/>
            <person name="Cheng J.X."/>
            <person name="Dai P.F."/>
            <person name="Guo W.B."/>
            <person name="Han X.H."/>
            <person name="Huang E.J."/>
            <person name="Li L.F."/>
            <person name="Wei W."/>
            <person name="Gao Y.C."/>
            <person name="Liu J.Z."/>
            <person name="Shao H.Z."/>
            <person name="Wang X."/>
            <person name="Wang C.C."/>
            <person name="Yang T.C."/>
            <person name="Huo Q.B."/>
            <person name="Li W."/>
            <person name="Chen H.Y."/>
            <person name="Chen S.E."/>
            <person name="Zhou L.G."/>
            <person name="Ni X.B."/>
            <person name="Tian J.H."/>
            <person name="Sheng Y."/>
            <person name="Liu T."/>
            <person name="Pan Y.S."/>
            <person name="Xia L.Y."/>
            <person name="Li J."/>
            <person name="Zhao F."/>
            <person name="Cao W.C."/>
        </authorList>
    </citation>
    <scope>NUCLEOTIDE SEQUENCE</scope>
    <source>
        <strain evidence="5">Rsan-2018</strain>
    </source>
</reference>
<dbReference type="GO" id="GO:0000724">
    <property type="term" value="P:double-strand break repair via homologous recombination"/>
    <property type="evidence" value="ECO:0007669"/>
    <property type="project" value="TreeGrafter"/>
</dbReference>
<feature type="coiled-coil region" evidence="4">
    <location>
        <begin position="223"/>
        <end position="282"/>
    </location>
</feature>
<dbReference type="PANTHER" id="PTHR45916:SF1">
    <property type="entry name" value="STRUCTURAL MAINTENANCE OF CHROMOSOMES PROTEIN 5"/>
    <property type="match status" value="1"/>
</dbReference>
<keyword evidence="6" id="KW-1185">Reference proteome</keyword>
<evidence type="ECO:0000256" key="3">
    <source>
        <dbReference type="ARBA" id="ARBA00023054"/>
    </source>
</evidence>
<dbReference type="VEuPathDB" id="VectorBase:RSAN_048652"/>
<evidence type="ECO:0000256" key="1">
    <source>
        <dbReference type="ARBA" id="ARBA00010171"/>
    </source>
</evidence>
<dbReference type="InterPro" id="IPR027417">
    <property type="entry name" value="P-loop_NTPase"/>
</dbReference>
<dbReference type="PANTHER" id="PTHR45916">
    <property type="entry name" value="STRUCTURAL MAINTENANCE OF CHROMOSOMES PROTEIN 5"/>
    <property type="match status" value="1"/>
</dbReference>
<name>A0A9D4PV22_RHISA</name>
<protein>
    <recommendedName>
        <fullName evidence="2">Structural maintenance of chromosomes protein 5</fullName>
    </recommendedName>
</protein>
<reference evidence="5" key="2">
    <citation type="submission" date="2021-09" db="EMBL/GenBank/DDBJ databases">
        <authorList>
            <person name="Jia N."/>
            <person name="Wang J."/>
            <person name="Shi W."/>
            <person name="Du L."/>
            <person name="Sun Y."/>
            <person name="Zhan W."/>
            <person name="Jiang J."/>
            <person name="Wang Q."/>
            <person name="Zhang B."/>
            <person name="Ji P."/>
            <person name="Sakyi L.B."/>
            <person name="Cui X."/>
            <person name="Yuan T."/>
            <person name="Jiang B."/>
            <person name="Yang W."/>
            <person name="Lam T.T.-Y."/>
            <person name="Chang Q."/>
            <person name="Ding S."/>
            <person name="Wang X."/>
            <person name="Zhu J."/>
            <person name="Ruan X."/>
            <person name="Zhao L."/>
            <person name="Wei J."/>
            <person name="Que T."/>
            <person name="Du C."/>
            <person name="Cheng J."/>
            <person name="Dai P."/>
            <person name="Han X."/>
            <person name="Huang E."/>
            <person name="Gao Y."/>
            <person name="Liu J."/>
            <person name="Shao H."/>
            <person name="Ye R."/>
            <person name="Li L."/>
            <person name="Wei W."/>
            <person name="Wang X."/>
            <person name="Wang C."/>
            <person name="Huo Q."/>
            <person name="Li W."/>
            <person name="Guo W."/>
            <person name="Chen H."/>
            <person name="Chen S."/>
            <person name="Zhou L."/>
            <person name="Zhou L."/>
            <person name="Ni X."/>
            <person name="Tian J."/>
            <person name="Zhou Y."/>
            <person name="Sheng Y."/>
            <person name="Liu T."/>
            <person name="Pan Y."/>
            <person name="Xia L."/>
            <person name="Li J."/>
            <person name="Zhao F."/>
            <person name="Cao W."/>
        </authorList>
    </citation>
    <scope>NUCLEOTIDE SEQUENCE</scope>
    <source>
        <strain evidence="5">Rsan-2018</strain>
        <tissue evidence="5">Larvae</tissue>
    </source>
</reference>
<sequence>MKMNHANGAIVRIKLENFISSTSGRNTIIERKITGSKSTWKVNGIVTPQKSVETIVAKLNIQVSNLCQFLPQDRVADFVRMSRQELLEGTERAVGSSELFDLHQRLKELQQKRGTLEATLQGQKTRLEQDRQKVSHLDSEVKKIQEHKEVQHRIERMRQKLAWMEYEDARHLFLDEKNKLRDEEHKLKVKEQEQAPLQSTVDKLSKWQADIAATDKQLFSSVKHELRRKIQEEEGRNERMKKYVDEIAGFEREVAESSREDVEEIKRLNDLSNQRLELLRRRSRDAYEATVWLQQNEGRFKGKIYPPIMTQAGSPFFDAKYVETQIPVKDLLAFVAEYPEDLNSFLGTVRDTRNLRVNGVVVPSESLESFKPRRPLSEIR</sequence>
<dbReference type="Gene3D" id="3.40.50.300">
    <property type="entry name" value="P-loop containing nucleotide triphosphate hydrolases"/>
    <property type="match status" value="1"/>
</dbReference>
<gene>
    <name evidence="5" type="ORF">HPB52_007663</name>
</gene>
<evidence type="ECO:0000313" key="6">
    <source>
        <dbReference type="Proteomes" id="UP000821837"/>
    </source>
</evidence>
<organism evidence="5 6">
    <name type="scientific">Rhipicephalus sanguineus</name>
    <name type="common">Brown dog tick</name>
    <name type="synonym">Ixodes sanguineus</name>
    <dbReference type="NCBI Taxonomy" id="34632"/>
    <lineage>
        <taxon>Eukaryota</taxon>
        <taxon>Metazoa</taxon>
        <taxon>Ecdysozoa</taxon>
        <taxon>Arthropoda</taxon>
        <taxon>Chelicerata</taxon>
        <taxon>Arachnida</taxon>
        <taxon>Acari</taxon>
        <taxon>Parasitiformes</taxon>
        <taxon>Ixodida</taxon>
        <taxon>Ixodoidea</taxon>
        <taxon>Ixodidae</taxon>
        <taxon>Rhipicephalinae</taxon>
        <taxon>Rhipicephalus</taxon>
        <taxon>Rhipicephalus</taxon>
    </lineage>
</organism>
<keyword evidence="3 4" id="KW-0175">Coiled coil</keyword>
<evidence type="ECO:0000256" key="4">
    <source>
        <dbReference type="SAM" id="Coils"/>
    </source>
</evidence>
<comment type="caution">
    <text evidence="5">The sequence shown here is derived from an EMBL/GenBank/DDBJ whole genome shotgun (WGS) entry which is preliminary data.</text>
</comment>
<evidence type="ECO:0000256" key="2">
    <source>
        <dbReference type="ARBA" id="ARBA00018687"/>
    </source>
</evidence>
<feature type="coiled-coil region" evidence="4">
    <location>
        <begin position="99"/>
        <end position="126"/>
    </location>
</feature>
<dbReference type="GO" id="GO:0003697">
    <property type="term" value="F:single-stranded DNA binding"/>
    <property type="evidence" value="ECO:0007669"/>
    <property type="project" value="TreeGrafter"/>
</dbReference>
<dbReference type="GO" id="GO:0030915">
    <property type="term" value="C:Smc5-Smc6 complex"/>
    <property type="evidence" value="ECO:0007669"/>
    <property type="project" value="TreeGrafter"/>
</dbReference>
<evidence type="ECO:0000313" key="5">
    <source>
        <dbReference type="EMBL" id="KAH7956251.1"/>
    </source>
</evidence>
<accession>A0A9D4PV22</accession>
<dbReference type="Proteomes" id="UP000821837">
    <property type="component" value="Unassembled WGS sequence"/>
</dbReference>
<comment type="similarity">
    <text evidence="1">Belongs to the SMC family. SMC5 subfamily.</text>
</comment>